<gene>
    <name evidence="2" type="ORF">CCYN2B_110103</name>
</gene>
<keyword evidence="1" id="KW-0472">Membrane</keyword>
<dbReference type="eggNOG" id="COG2755">
    <property type="taxonomic scope" value="Bacteria"/>
</dbReference>
<sequence>MSKSYFIQAFLIILFAAMFFIGLKEILPKRIFPETSNLTENVIVDSLMLEAISDSEVVEKIEEPVLDTLVVVEDSDFLGTFFKKLQELETSGKGSMRIGYFGDSMTDGDFIVQDLRQLFQDVYGGLGVGFLSITSESAATRASVRHSYSNNWKTQSFVNVKNPKSPFGVSGRVSFVKDSTGVSWLEYKASGQKHITEIYSPVLFYGNSKNKNASVEISYTGDTTKVVKPLVTDKKLNVLSLSNNDVKGLKIRFMGADSIPFYGINSDNKKGIHIDNFSSRGNSGLPLSLLNASLMQEFEKHLGNYDLIVLHFGANVLNYGKLDYSWYVKGMTKVVNQIKTCFPKASVLIVSSADKSTKYEMEMKTDLAVVPLVEAQQKYAEETQSGFINLYELMGGEGSMVKWVEAEPSLATKDYTHFNARGSKKVAQLIYDELMKKYQQFKETKTSRNISTNTIEEVIEEKKIDTTEIKEDLTISKDTIEIKTDSIFIPKEKEVEKVE</sequence>
<keyword evidence="1" id="KW-1133">Transmembrane helix</keyword>
<dbReference type="Proteomes" id="UP000038055">
    <property type="component" value="Unassembled WGS sequence"/>
</dbReference>
<dbReference type="SUPFAM" id="SSF52266">
    <property type="entry name" value="SGNH hydrolase"/>
    <property type="match status" value="1"/>
</dbReference>
<evidence type="ECO:0000313" key="3">
    <source>
        <dbReference type="Proteomes" id="UP000038055"/>
    </source>
</evidence>
<evidence type="ECO:0000256" key="1">
    <source>
        <dbReference type="SAM" id="Phobius"/>
    </source>
</evidence>
<accession>A0A0B7H210</accession>
<dbReference type="Gene3D" id="3.40.50.1110">
    <property type="entry name" value="SGNH hydrolase"/>
    <property type="match status" value="1"/>
</dbReference>
<dbReference type="EMBL" id="CDOD01000003">
    <property type="protein sequence ID" value="CEN32584.1"/>
    <property type="molecule type" value="Genomic_DNA"/>
</dbReference>
<organism evidence="2 3">
    <name type="scientific">Capnocytophaga cynodegmi</name>
    <dbReference type="NCBI Taxonomy" id="28189"/>
    <lineage>
        <taxon>Bacteria</taxon>
        <taxon>Pseudomonadati</taxon>
        <taxon>Bacteroidota</taxon>
        <taxon>Flavobacteriia</taxon>
        <taxon>Flavobacteriales</taxon>
        <taxon>Flavobacteriaceae</taxon>
        <taxon>Capnocytophaga</taxon>
    </lineage>
</organism>
<dbReference type="STRING" id="28189.CCYN74_10181"/>
<name>A0A0B7H210_9FLAO</name>
<keyword evidence="1" id="KW-0812">Transmembrane</keyword>
<reference evidence="3" key="1">
    <citation type="submission" date="2015-01" db="EMBL/GenBank/DDBJ databases">
        <authorList>
            <person name="MANFREDI Pablo"/>
        </authorList>
    </citation>
    <scope>NUCLEOTIDE SEQUENCE [LARGE SCALE GENOMIC DNA]</scope>
    <source>
        <strain evidence="3">Ccyn2B</strain>
    </source>
</reference>
<dbReference type="GO" id="GO:0016788">
    <property type="term" value="F:hydrolase activity, acting on ester bonds"/>
    <property type="evidence" value="ECO:0007669"/>
    <property type="project" value="UniProtKB-ARBA"/>
</dbReference>
<feature type="transmembrane region" description="Helical" evidence="1">
    <location>
        <begin position="6"/>
        <end position="23"/>
    </location>
</feature>
<proteinExistence type="predicted"/>
<dbReference type="AlphaFoldDB" id="A0A0B7H210"/>
<dbReference type="Gene3D" id="2.60.120.1360">
    <property type="match status" value="1"/>
</dbReference>
<dbReference type="InterPro" id="IPR036514">
    <property type="entry name" value="SGNH_hydro_sf"/>
</dbReference>
<protein>
    <recommendedName>
        <fullName evidence="4">SGNH hydrolase-type esterase domain-containing protein</fullName>
    </recommendedName>
</protein>
<evidence type="ECO:0008006" key="4">
    <source>
        <dbReference type="Google" id="ProtNLM"/>
    </source>
</evidence>
<evidence type="ECO:0000313" key="2">
    <source>
        <dbReference type="EMBL" id="CEN32584.1"/>
    </source>
</evidence>
<keyword evidence="3" id="KW-1185">Reference proteome</keyword>